<dbReference type="Proteomes" id="UP000231347">
    <property type="component" value="Unassembled WGS sequence"/>
</dbReference>
<organism evidence="2 3">
    <name type="scientific">Candidatus Portnoybacteria bacterium CG10_big_fil_rev_8_21_14_0_10_40_22</name>
    <dbReference type="NCBI Taxonomy" id="1974814"/>
    <lineage>
        <taxon>Bacteria</taxon>
        <taxon>Candidatus Portnoyibacteriota</taxon>
    </lineage>
</organism>
<reference evidence="3" key="1">
    <citation type="submission" date="2017-09" db="EMBL/GenBank/DDBJ databases">
        <title>Depth-based differentiation of microbial function through sediment-hosted aquifers and enrichment of novel symbionts in the deep terrestrial subsurface.</title>
        <authorList>
            <person name="Probst A.J."/>
            <person name="Ladd B."/>
            <person name="Jarett J.K."/>
            <person name="Geller-Mcgrath D.E."/>
            <person name="Sieber C.M.K."/>
            <person name="Emerson J.B."/>
            <person name="Anantharaman K."/>
            <person name="Thomas B.C."/>
            <person name="Malmstrom R."/>
            <person name="Stieglmeier M."/>
            <person name="Klingl A."/>
            <person name="Woyke T."/>
            <person name="Ryan C.M."/>
            <person name="Banfield J.F."/>
        </authorList>
    </citation>
    <scope>NUCLEOTIDE SEQUENCE [LARGE SCALE GENOMIC DNA]</scope>
</reference>
<keyword evidence="1" id="KW-0472">Membrane</keyword>
<keyword evidence="1" id="KW-1133">Transmembrane helix</keyword>
<keyword evidence="1" id="KW-0812">Transmembrane</keyword>
<feature type="transmembrane region" description="Helical" evidence="1">
    <location>
        <begin position="6"/>
        <end position="27"/>
    </location>
</feature>
<name>A0A2M8KG19_9BACT</name>
<sequence length="73" mass="8574">MEFLTTWWAIIIEIILSLVVYILIGAFTKGFSEELCGSFDWFAGIIWPIFWSIFFFGCHTILDVQSNQKDQYI</sequence>
<gene>
    <name evidence="2" type="ORF">COU83_01520</name>
</gene>
<proteinExistence type="predicted"/>
<protein>
    <submittedName>
        <fullName evidence="2">Uncharacterized protein</fullName>
    </submittedName>
</protein>
<feature type="transmembrane region" description="Helical" evidence="1">
    <location>
        <begin position="39"/>
        <end position="62"/>
    </location>
</feature>
<evidence type="ECO:0000313" key="2">
    <source>
        <dbReference type="EMBL" id="PJE58868.1"/>
    </source>
</evidence>
<feature type="non-terminal residue" evidence="2">
    <location>
        <position position="73"/>
    </location>
</feature>
<comment type="caution">
    <text evidence="2">The sequence shown here is derived from an EMBL/GenBank/DDBJ whole genome shotgun (WGS) entry which is preliminary data.</text>
</comment>
<evidence type="ECO:0000313" key="3">
    <source>
        <dbReference type="Proteomes" id="UP000231347"/>
    </source>
</evidence>
<dbReference type="AlphaFoldDB" id="A0A2M8KG19"/>
<evidence type="ECO:0000256" key="1">
    <source>
        <dbReference type="SAM" id="Phobius"/>
    </source>
</evidence>
<dbReference type="EMBL" id="PFDY01000036">
    <property type="protein sequence ID" value="PJE58868.1"/>
    <property type="molecule type" value="Genomic_DNA"/>
</dbReference>
<accession>A0A2M8KG19</accession>